<protein>
    <submittedName>
        <fullName evidence="4">Cytosolic iron-sulfur protein assembly protein</fullName>
    </submittedName>
    <submittedName>
        <fullName evidence="5">Iron-sulfur cluster assembly protein CIA1</fullName>
    </submittedName>
</protein>
<evidence type="ECO:0000256" key="2">
    <source>
        <dbReference type="ARBA" id="ARBA00022737"/>
    </source>
</evidence>
<dbReference type="EMBL" id="AUWU02000006">
    <property type="protein sequence ID" value="KAH0572312.1"/>
    <property type="molecule type" value="Genomic_DNA"/>
</dbReference>
<evidence type="ECO:0000313" key="4">
    <source>
        <dbReference type="EMBL" id="EST41375.1"/>
    </source>
</evidence>
<feature type="repeat" description="WD" evidence="3">
    <location>
        <begin position="7"/>
        <end position="48"/>
    </location>
</feature>
<keyword evidence="1 3" id="KW-0853">WD repeat</keyword>
<evidence type="ECO:0000256" key="1">
    <source>
        <dbReference type="ARBA" id="ARBA00022574"/>
    </source>
</evidence>
<reference evidence="4 5" key="1">
    <citation type="journal article" date="2014" name="PLoS Genet.">
        <title>The Genome of Spironucleus salmonicida Highlights a Fish Pathogen Adapted to Fluctuating Environments.</title>
        <authorList>
            <person name="Xu F."/>
            <person name="Jerlstrom-Hultqvist J."/>
            <person name="Einarsson E."/>
            <person name="Astvaldsson A."/>
            <person name="Svard S.G."/>
            <person name="Andersson J.O."/>
        </authorList>
    </citation>
    <scope>NUCLEOTIDE SEQUENCE</scope>
    <source>
        <strain evidence="5">ATCC 50377</strain>
    </source>
</reference>
<evidence type="ECO:0000313" key="6">
    <source>
        <dbReference type="Proteomes" id="UP000018208"/>
    </source>
</evidence>
<dbReference type="AlphaFoldDB" id="V6LAA9"/>
<keyword evidence="6" id="KW-1185">Reference proteome</keyword>
<gene>
    <name evidence="4" type="ORF">SS50377_19091</name>
    <name evidence="5" type="ORF">SS50377_26522</name>
</gene>
<sequence length="299" mass="33483">MNHVKTISDHSAPIQCVKVSRQYDLVASSSLDLTVKVYKLSTFELLQTLTFATTPRSFDFSDSKLFVSNYDASVSIYNFDQEVNEFILVNKLENLTEKEIKSISANRTQFAICSRDRSVSIWNIDEVCIFHSKIHNQDVKSIDFDGQNLVSTSYDNSIVFYQKIDGDFEVTNAINSTVQGDSIGPLDFVQNNTIFCAKLLRNQRAISAGGDGCIRLYNNQQQVACYQLSQCALYSIGVSGDLVAICGEEGKLFVVQITENINFQYEMLLNKGELNCVEVSDDMIFVGGDDGCVRVFQCQ</sequence>
<dbReference type="PROSITE" id="PS50082">
    <property type="entry name" value="WD_REPEATS_2"/>
    <property type="match status" value="1"/>
</dbReference>
<dbReference type="PANTHER" id="PTHR19848:SF8">
    <property type="entry name" value="F-BOX AND WD REPEAT DOMAIN CONTAINING 7"/>
    <property type="match status" value="1"/>
</dbReference>
<reference evidence="5" key="2">
    <citation type="submission" date="2020-12" db="EMBL/GenBank/DDBJ databases">
        <title>New Spironucleus salmonicida genome in near-complete chromosomes.</title>
        <authorList>
            <person name="Xu F."/>
            <person name="Kurt Z."/>
            <person name="Jimenez-Gonzalez A."/>
            <person name="Astvaldsson A."/>
            <person name="Andersson J.O."/>
            <person name="Svard S.G."/>
        </authorList>
    </citation>
    <scope>NUCLEOTIDE SEQUENCE</scope>
    <source>
        <strain evidence="5">ATCC 50377</strain>
    </source>
</reference>
<dbReference type="InterPro" id="IPR015943">
    <property type="entry name" value="WD40/YVTN_repeat-like_dom_sf"/>
</dbReference>
<dbReference type="InterPro" id="IPR036322">
    <property type="entry name" value="WD40_repeat_dom_sf"/>
</dbReference>
<dbReference type="Pfam" id="PF00400">
    <property type="entry name" value="WD40"/>
    <property type="match status" value="2"/>
</dbReference>
<dbReference type="InterPro" id="IPR001680">
    <property type="entry name" value="WD40_rpt"/>
</dbReference>
<dbReference type="OrthoDB" id="284782at2759"/>
<dbReference type="EMBL" id="KI546170">
    <property type="protein sequence ID" value="EST41375.1"/>
    <property type="molecule type" value="Genomic_DNA"/>
</dbReference>
<dbReference type="Gene3D" id="2.130.10.10">
    <property type="entry name" value="YVTN repeat-like/Quinoprotein amine dehydrogenase"/>
    <property type="match status" value="2"/>
</dbReference>
<dbReference type="Proteomes" id="UP000018208">
    <property type="component" value="Unassembled WGS sequence"/>
</dbReference>
<name>V6LAA9_9EUKA</name>
<accession>V6LAA9</accession>
<dbReference type="SMART" id="SM00320">
    <property type="entry name" value="WD40"/>
    <property type="match status" value="7"/>
</dbReference>
<proteinExistence type="predicted"/>
<evidence type="ECO:0000313" key="5">
    <source>
        <dbReference type="EMBL" id="KAH0572312.1"/>
    </source>
</evidence>
<organism evidence="4">
    <name type="scientific">Spironucleus salmonicida</name>
    <dbReference type="NCBI Taxonomy" id="348837"/>
    <lineage>
        <taxon>Eukaryota</taxon>
        <taxon>Metamonada</taxon>
        <taxon>Diplomonadida</taxon>
        <taxon>Hexamitidae</taxon>
        <taxon>Hexamitinae</taxon>
        <taxon>Spironucleus</taxon>
    </lineage>
</organism>
<dbReference type="SUPFAM" id="SSF50978">
    <property type="entry name" value="WD40 repeat-like"/>
    <property type="match status" value="1"/>
</dbReference>
<dbReference type="VEuPathDB" id="GiardiaDB:SS50377_26522"/>
<keyword evidence="2" id="KW-0677">Repeat</keyword>
<evidence type="ECO:0000256" key="3">
    <source>
        <dbReference type="PROSITE-ProRule" id="PRU00221"/>
    </source>
</evidence>
<dbReference type="PANTHER" id="PTHR19848">
    <property type="entry name" value="WD40 REPEAT PROTEIN"/>
    <property type="match status" value="1"/>
</dbReference>